<accession>A0A3P2EH31</accession>
<evidence type="ECO:0000313" key="2">
    <source>
        <dbReference type="EMBL" id="RRE43642.1"/>
    </source>
</evidence>
<organism evidence="2 3">
    <name type="scientific">Klebsiella pneumoniae</name>
    <dbReference type="NCBI Taxonomy" id="573"/>
    <lineage>
        <taxon>Bacteria</taxon>
        <taxon>Pseudomonadati</taxon>
        <taxon>Pseudomonadota</taxon>
        <taxon>Gammaproteobacteria</taxon>
        <taxon>Enterobacterales</taxon>
        <taxon>Enterobacteriaceae</taxon>
        <taxon>Klebsiella/Raoultella group</taxon>
        <taxon>Klebsiella</taxon>
        <taxon>Klebsiella pneumoniae complex</taxon>
    </lineage>
</organism>
<dbReference type="EMBL" id="RCZY01000002">
    <property type="protein sequence ID" value="RRE43642.1"/>
    <property type="molecule type" value="Genomic_DNA"/>
</dbReference>
<gene>
    <name evidence="2" type="ORF">EAO28_14280</name>
</gene>
<name>A0A3P2EH31_KLEPN</name>
<feature type="region of interest" description="Disordered" evidence="1">
    <location>
        <begin position="1"/>
        <end position="30"/>
    </location>
</feature>
<feature type="compositionally biased region" description="Basic and acidic residues" evidence="1">
    <location>
        <begin position="1"/>
        <end position="14"/>
    </location>
</feature>
<protein>
    <submittedName>
        <fullName evidence="2">Uncharacterized protein</fullName>
    </submittedName>
</protein>
<reference evidence="2 3" key="1">
    <citation type="journal article" date="2019" name="Antimicrob. Agents Chemother.">
        <title>Applying Rapid Whole Genome Sequencing to Predict Phenotypic Antimicrobial Susceptibility Testing Results Among Carbapenem-Resistant Klebsiella pneumoniae Clinical Isolates.</title>
        <authorList>
            <person name="Tamma P.D."/>
            <person name="Fan Y."/>
            <person name="Bergman Y."/>
            <person name="Pertea G."/>
            <person name="Kazmi A."/>
            <person name="Lewis S."/>
            <person name="Carroll K.C."/>
            <person name="Schatz M.C."/>
            <person name="Timp W."/>
            <person name="Simner P.J."/>
        </authorList>
    </citation>
    <scope>NUCLEOTIDE SEQUENCE [LARGE SCALE GENOMIC DNA]</scope>
    <source>
        <strain evidence="2 3">KLPN_33</strain>
    </source>
</reference>
<evidence type="ECO:0000313" key="3">
    <source>
        <dbReference type="Proteomes" id="UP000272440"/>
    </source>
</evidence>
<sequence length="60" mass="6676">MQEGGNDAHPRSLLKEVTGVSKAANASASRNMTSFRRPDVYTSIIDSYCIFLKRKLLMAK</sequence>
<dbReference type="Proteomes" id="UP000272440">
    <property type="component" value="Unassembled WGS sequence"/>
</dbReference>
<evidence type="ECO:0000256" key="1">
    <source>
        <dbReference type="SAM" id="MobiDB-lite"/>
    </source>
</evidence>
<comment type="caution">
    <text evidence="2">The sequence shown here is derived from an EMBL/GenBank/DDBJ whole genome shotgun (WGS) entry which is preliminary data.</text>
</comment>
<dbReference type="AlphaFoldDB" id="A0A3P2EH31"/>
<proteinExistence type="predicted"/>